<reference evidence="2" key="1">
    <citation type="submission" date="2014-11" db="EMBL/GenBank/DDBJ databases">
        <authorList>
            <person name="Amaro Gonzalez C."/>
        </authorList>
    </citation>
    <scope>NUCLEOTIDE SEQUENCE</scope>
</reference>
<sequence length="45" mass="5178">MEYRPKSHNAPNEKRTQLTVSPGPQLKVMLSAKPATWQKHFQTSQ</sequence>
<evidence type="ECO:0000256" key="1">
    <source>
        <dbReference type="SAM" id="MobiDB-lite"/>
    </source>
</evidence>
<dbReference type="AlphaFoldDB" id="A0A0E9WBL4"/>
<feature type="compositionally biased region" description="Basic and acidic residues" evidence="1">
    <location>
        <begin position="1"/>
        <end position="16"/>
    </location>
</feature>
<proteinExistence type="predicted"/>
<protein>
    <submittedName>
        <fullName evidence="2">Uncharacterized protein</fullName>
    </submittedName>
</protein>
<organism evidence="2">
    <name type="scientific">Anguilla anguilla</name>
    <name type="common">European freshwater eel</name>
    <name type="synonym">Muraena anguilla</name>
    <dbReference type="NCBI Taxonomy" id="7936"/>
    <lineage>
        <taxon>Eukaryota</taxon>
        <taxon>Metazoa</taxon>
        <taxon>Chordata</taxon>
        <taxon>Craniata</taxon>
        <taxon>Vertebrata</taxon>
        <taxon>Euteleostomi</taxon>
        <taxon>Actinopterygii</taxon>
        <taxon>Neopterygii</taxon>
        <taxon>Teleostei</taxon>
        <taxon>Anguilliformes</taxon>
        <taxon>Anguillidae</taxon>
        <taxon>Anguilla</taxon>
    </lineage>
</organism>
<accession>A0A0E9WBL4</accession>
<name>A0A0E9WBL4_ANGAN</name>
<dbReference type="EMBL" id="GBXM01021704">
    <property type="protein sequence ID" value="JAH86873.1"/>
    <property type="molecule type" value="Transcribed_RNA"/>
</dbReference>
<feature type="region of interest" description="Disordered" evidence="1">
    <location>
        <begin position="1"/>
        <end position="22"/>
    </location>
</feature>
<evidence type="ECO:0000313" key="2">
    <source>
        <dbReference type="EMBL" id="JAH86873.1"/>
    </source>
</evidence>
<reference evidence="2" key="2">
    <citation type="journal article" date="2015" name="Fish Shellfish Immunol.">
        <title>Early steps in the European eel (Anguilla anguilla)-Vibrio vulnificus interaction in the gills: Role of the RtxA13 toxin.</title>
        <authorList>
            <person name="Callol A."/>
            <person name="Pajuelo D."/>
            <person name="Ebbesson L."/>
            <person name="Teles M."/>
            <person name="MacKenzie S."/>
            <person name="Amaro C."/>
        </authorList>
    </citation>
    <scope>NUCLEOTIDE SEQUENCE</scope>
</reference>